<evidence type="ECO:0000313" key="2">
    <source>
        <dbReference type="Proteomes" id="UP000494163"/>
    </source>
</evidence>
<keyword evidence="2" id="KW-1185">Reference proteome</keyword>
<dbReference type="OMA" id="LKIHKYY"/>
<sequence length="335" mass="39127">METEADIFADSDTETEIELTDRDSVITIVCSASKEKLTNPWRRKSQFSLQAEVRIEKTSESLPAQRGVLIEEGIVEYSNILDVVERTIEVIGDCSDQYVASNAQQSQIKGFLFEQGIMRSFTREQLLLLDYSQQLKSLEVKQAQLKAALNQKSVRAGLVAKFWESEVHEGVIDMFKLVEDINEFTEDLENNPQSIDWQLFRANLQKIHRYYKSNLEETEEALETNLEDTVFTPESELALKLIEANHNATDILDPLNNIIMRTRSLRKNWKGIKCKSKLLFKFWKLFNAKYEQSELKRERANNELMILKWMQESIQRKLHTFEEEIYTSKQQLQNK</sequence>
<dbReference type="STRING" id="30019.A0A0M4EK84"/>
<reference evidence="1 2" key="1">
    <citation type="submission" date="2015-08" db="EMBL/GenBank/DDBJ databases">
        <title>Ancestral chromatin configuration constrains chromatin evolution on differentiating sex chromosomes in Drosophila.</title>
        <authorList>
            <person name="Zhou Q."/>
            <person name="Bachtrog D."/>
        </authorList>
    </citation>
    <scope>NUCLEOTIDE SEQUENCE [LARGE SCALE GENOMIC DNA]</scope>
    <source>
        <tissue evidence="1">Whole larvae</tissue>
    </source>
</reference>
<gene>
    <name evidence="1" type="ORF">Dbus_chr3Lg1704</name>
</gene>
<protein>
    <submittedName>
        <fullName evidence="1">CG32459</fullName>
    </submittedName>
</protein>
<dbReference type="OrthoDB" id="7844404at2759"/>
<dbReference type="Proteomes" id="UP000494163">
    <property type="component" value="Chromosome 3L"/>
</dbReference>
<dbReference type="EMBL" id="CP012525">
    <property type="protein sequence ID" value="ALC44538.1"/>
    <property type="molecule type" value="Genomic_DNA"/>
</dbReference>
<organism evidence="1 2">
    <name type="scientific">Drosophila busckii</name>
    <name type="common">Fruit fly</name>
    <dbReference type="NCBI Taxonomy" id="30019"/>
    <lineage>
        <taxon>Eukaryota</taxon>
        <taxon>Metazoa</taxon>
        <taxon>Ecdysozoa</taxon>
        <taxon>Arthropoda</taxon>
        <taxon>Hexapoda</taxon>
        <taxon>Insecta</taxon>
        <taxon>Pterygota</taxon>
        <taxon>Neoptera</taxon>
        <taxon>Endopterygota</taxon>
        <taxon>Diptera</taxon>
        <taxon>Brachycera</taxon>
        <taxon>Muscomorpha</taxon>
        <taxon>Ephydroidea</taxon>
        <taxon>Drosophilidae</taxon>
        <taxon>Drosophila</taxon>
    </lineage>
</organism>
<name>A0A0M4EK84_DROBS</name>
<evidence type="ECO:0000313" key="1">
    <source>
        <dbReference type="EMBL" id="ALC44538.1"/>
    </source>
</evidence>
<accession>A0A0M4EK84</accession>
<dbReference type="AlphaFoldDB" id="A0A0M4EK84"/>
<proteinExistence type="predicted"/>